<feature type="binding site" evidence="9">
    <location>
        <position position="123"/>
    </location>
    <ligand>
        <name>1-deoxy-D-xylulose 5-phosphate</name>
        <dbReference type="ChEBI" id="CHEBI:57792"/>
    </ligand>
</feature>
<evidence type="ECO:0000256" key="2">
    <source>
        <dbReference type="ARBA" id="ARBA00006825"/>
    </source>
</evidence>
<feature type="binding site" evidence="9">
    <location>
        <position position="215"/>
    </location>
    <ligand>
        <name>1-deoxy-D-xylulose 5-phosphate</name>
        <dbReference type="ChEBI" id="CHEBI:57792"/>
    </ligand>
</feature>
<dbReference type="UniPathway" id="UPA00056">
    <property type="reaction ID" value="UER00092"/>
</dbReference>
<keyword evidence="4 9" id="KW-0521">NADP</keyword>
<dbReference type="HAMAP" id="MF_00183">
    <property type="entry name" value="DXP_reductoisom"/>
    <property type="match status" value="1"/>
</dbReference>
<dbReference type="Pfam" id="PF13288">
    <property type="entry name" value="DXPR_C"/>
    <property type="match status" value="1"/>
</dbReference>
<dbReference type="GO" id="GO:0016853">
    <property type="term" value="F:isomerase activity"/>
    <property type="evidence" value="ECO:0007669"/>
    <property type="project" value="UniProtKB-KW"/>
</dbReference>
<evidence type="ECO:0000256" key="5">
    <source>
        <dbReference type="ARBA" id="ARBA00023002"/>
    </source>
</evidence>
<dbReference type="AlphaFoldDB" id="A0A7T2LML8"/>
<feature type="binding site" evidence="9">
    <location>
        <position position="38"/>
    </location>
    <ligand>
        <name>NADPH</name>
        <dbReference type="ChEBI" id="CHEBI:57783"/>
    </ligand>
</feature>
<comment type="cofactor">
    <cofactor evidence="9">
        <name>Mg(2+)</name>
        <dbReference type="ChEBI" id="CHEBI:18420"/>
    </cofactor>
    <cofactor evidence="9">
        <name>Mn(2+)</name>
        <dbReference type="ChEBI" id="CHEBI:29035"/>
    </cofactor>
</comment>
<feature type="binding site" evidence="9">
    <location>
        <position position="14"/>
    </location>
    <ligand>
        <name>NADPH</name>
        <dbReference type="ChEBI" id="CHEBI:57783"/>
    </ligand>
</feature>
<dbReference type="PANTHER" id="PTHR30525:SF0">
    <property type="entry name" value="1-DEOXY-D-XYLULOSE 5-PHOSPHATE REDUCTOISOMERASE, CHLOROPLASTIC"/>
    <property type="match status" value="1"/>
</dbReference>
<feature type="binding site" evidence="9">
    <location>
        <position position="174"/>
    </location>
    <ligand>
        <name>1-deoxy-D-xylulose 5-phosphate</name>
        <dbReference type="ChEBI" id="CHEBI:57792"/>
    </ligand>
</feature>
<dbReference type="Pfam" id="PF08436">
    <property type="entry name" value="DXP_redisom_C"/>
    <property type="match status" value="1"/>
</dbReference>
<dbReference type="PANTHER" id="PTHR30525">
    <property type="entry name" value="1-DEOXY-D-XYLULOSE 5-PHOSPHATE REDUCTOISOMERASE"/>
    <property type="match status" value="1"/>
</dbReference>
<sequence>MARTVTILGATGSVGTSTLDLIERQPGAYDVLALTAHRDVDGLAAAARRVGAKRAVIADPAQFNALRSALSGSGIEAAAGEEAVVEAAGMGADWTMAAIVGCAGLRPVMAALRGGRTVALANKEALVSAGDLMTDAARASGARLLPVDSEHNAIFQCFDHDRPGGVSRVILTASGGPFRTWSREAMAVVTPEQAVAHPNWSMGAKISVDSATLMNKGLELIEAYHLFPLPPEAFEVVVHPQSVVHSLVEYVDGSVLAQLGAPDMRIPIAYALAWPERMATPCARLDLTRIGTLNFEAPDLDRFPALGLAMAALKAGGARPAILNAANEIAVASFLDRKVGFLDIAAIVQETLDALDLPAPSDLDAVFEVDRAARGEAARIAREYCP</sequence>
<dbReference type="SUPFAM" id="SSF69055">
    <property type="entry name" value="1-deoxy-D-xylulose-5-phosphate reductoisomerase, C-terminal domain"/>
    <property type="match status" value="1"/>
</dbReference>
<feature type="binding site" evidence="9">
    <location>
        <position position="210"/>
    </location>
    <ligand>
        <name>1-deoxy-D-xylulose 5-phosphate</name>
        <dbReference type="ChEBI" id="CHEBI:57792"/>
    </ligand>
</feature>
<keyword evidence="14" id="KW-1185">Reference proteome</keyword>
<name>A0A7T2LML8_9SPHN</name>
<evidence type="ECO:0000256" key="4">
    <source>
        <dbReference type="ARBA" id="ARBA00022857"/>
    </source>
</evidence>
<organism evidence="13 14">
    <name type="scientific">Allosphingosinicella flava</name>
    <dbReference type="NCBI Taxonomy" id="2771430"/>
    <lineage>
        <taxon>Bacteria</taxon>
        <taxon>Pseudomonadati</taxon>
        <taxon>Pseudomonadota</taxon>
        <taxon>Alphaproteobacteria</taxon>
        <taxon>Sphingomonadales</taxon>
        <taxon>Sphingomonadaceae</taxon>
        <taxon>Allosphingosinicella</taxon>
    </lineage>
</organism>
<feature type="domain" description="DXP reductoisomerase C-terminal" evidence="12">
    <location>
        <begin position="259"/>
        <end position="374"/>
    </location>
</feature>
<feature type="binding site" evidence="9">
    <location>
        <position position="122"/>
    </location>
    <ligand>
        <name>NADPH</name>
        <dbReference type="ChEBI" id="CHEBI:57783"/>
    </ligand>
</feature>
<dbReference type="InterPro" id="IPR013512">
    <property type="entry name" value="DXP_reductoisomerase_N"/>
</dbReference>
<keyword evidence="9" id="KW-0460">Magnesium</keyword>
<evidence type="ECO:0000256" key="3">
    <source>
        <dbReference type="ARBA" id="ARBA00022723"/>
    </source>
</evidence>
<reference evidence="13 14" key="1">
    <citation type="submission" date="2020-11" db="EMBL/GenBank/DDBJ databases">
        <title>Genome seq and assembly of Sphingosinicella sp.</title>
        <authorList>
            <person name="Chhetri G."/>
        </authorList>
    </citation>
    <scope>NUCLEOTIDE SEQUENCE [LARGE SCALE GENOMIC DNA]</scope>
    <source>
        <strain evidence="13 14">UDD2</strain>
    </source>
</reference>
<dbReference type="InterPro" id="IPR026877">
    <property type="entry name" value="DXPR_C"/>
</dbReference>
<comment type="function">
    <text evidence="9">Catalyzes the NADPH-dependent rearrangement and reduction of 1-deoxy-D-xylulose-5-phosphate (DXP) to 2-C-methyl-D-erythritol 4-phosphate (MEP).</text>
</comment>
<feature type="binding site" evidence="9">
    <location>
        <position position="203"/>
    </location>
    <ligand>
        <name>NADPH</name>
        <dbReference type="ChEBI" id="CHEBI:57783"/>
    </ligand>
</feature>
<dbReference type="InterPro" id="IPR036169">
    <property type="entry name" value="DXPR_C_sf"/>
</dbReference>
<keyword evidence="6 9" id="KW-0464">Manganese</keyword>
<dbReference type="NCBIfam" id="NF009114">
    <property type="entry name" value="PRK12464.1"/>
    <property type="match status" value="1"/>
</dbReference>
<feature type="binding site" evidence="9">
    <location>
        <position position="216"/>
    </location>
    <ligand>
        <name>1-deoxy-D-xylulose 5-phosphate</name>
        <dbReference type="ChEBI" id="CHEBI:57792"/>
    </ligand>
</feature>
<feature type="binding site" evidence="9">
    <location>
        <position position="219"/>
    </location>
    <ligand>
        <name>Mn(2+)</name>
        <dbReference type="ChEBI" id="CHEBI:29035"/>
    </ligand>
</feature>
<comment type="caution">
    <text evidence="9">Lacks conserved residue(s) required for the propagation of feature annotation.</text>
</comment>
<dbReference type="Pfam" id="PF02670">
    <property type="entry name" value="DXP_reductoisom"/>
    <property type="match status" value="1"/>
</dbReference>
<feature type="binding site" evidence="9">
    <location>
        <position position="13"/>
    </location>
    <ligand>
        <name>NADPH</name>
        <dbReference type="ChEBI" id="CHEBI:57783"/>
    </ligand>
</feature>
<dbReference type="InterPro" id="IPR013644">
    <property type="entry name" value="DXP_reductoisomerase_C"/>
</dbReference>
<feature type="binding site" evidence="9">
    <location>
        <position position="12"/>
    </location>
    <ligand>
        <name>NADPH</name>
        <dbReference type="ChEBI" id="CHEBI:57783"/>
    </ligand>
</feature>
<evidence type="ECO:0000256" key="8">
    <source>
        <dbReference type="ARBA" id="ARBA00048543"/>
    </source>
</evidence>
<feature type="domain" description="1-deoxy-D-xylulose 5-phosphate reductoisomerase C-terminal" evidence="11">
    <location>
        <begin position="144"/>
        <end position="227"/>
    </location>
</feature>
<feature type="binding site" evidence="9">
    <location>
        <position position="11"/>
    </location>
    <ligand>
        <name>NADPH</name>
        <dbReference type="ChEBI" id="CHEBI:57783"/>
    </ligand>
</feature>
<evidence type="ECO:0000259" key="11">
    <source>
        <dbReference type="Pfam" id="PF08436"/>
    </source>
</evidence>
<keyword evidence="13" id="KW-0413">Isomerase</keyword>
<dbReference type="Proteomes" id="UP000594873">
    <property type="component" value="Chromosome"/>
</dbReference>
<feature type="domain" description="1-deoxy-D-xylulose 5-phosphate reductoisomerase N-terminal" evidence="10">
    <location>
        <begin position="5"/>
        <end position="130"/>
    </location>
</feature>
<comment type="pathway">
    <text evidence="1 9">Isoprenoid biosynthesis; isopentenyl diphosphate biosynthesis via DXP pathway; isopentenyl diphosphate from 1-deoxy-D-xylulose 5-phosphate: step 1/6.</text>
</comment>
<evidence type="ECO:0000259" key="12">
    <source>
        <dbReference type="Pfam" id="PF13288"/>
    </source>
</evidence>
<evidence type="ECO:0000256" key="9">
    <source>
        <dbReference type="HAMAP-Rule" id="MF_00183"/>
    </source>
</evidence>
<dbReference type="GO" id="GO:0051484">
    <property type="term" value="P:isopentenyl diphosphate biosynthetic process, methylerythritol 4-phosphate pathway involved in terpenoid biosynthetic process"/>
    <property type="evidence" value="ECO:0007669"/>
    <property type="project" value="UniProtKB-ARBA"/>
</dbReference>
<protein>
    <recommendedName>
        <fullName evidence="9">1-deoxy-D-xylulose 5-phosphate reductoisomerase</fullName>
        <shortName evidence="9">DXP reductoisomerase</shortName>
        <ecNumber evidence="9">1.1.1.267</ecNumber>
    </recommendedName>
    <alternativeName>
        <fullName evidence="9">1-deoxyxylulose-5-phosphate reductoisomerase</fullName>
    </alternativeName>
    <alternativeName>
        <fullName evidence="9">2-C-methyl-D-erythritol 4-phosphate synthase</fullName>
    </alternativeName>
</protein>
<feature type="binding site" evidence="9">
    <location>
        <position position="197"/>
    </location>
    <ligand>
        <name>1-deoxy-D-xylulose 5-phosphate</name>
        <dbReference type="ChEBI" id="CHEBI:57792"/>
    </ligand>
</feature>
<proteinExistence type="inferred from homology"/>
<dbReference type="InterPro" id="IPR003821">
    <property type="entry name" value="DXP_reductoisomerase"/>
</dbReference>
<dbReference type="RefSeq" id="WP_200972444.1">
    <property type="nucleotide sequence ID" value="NZ_CP065592.1"/>
</dbReference>
<dbReference type="EMBL" id="CP065592">
    <property type="protein sequence ID" value="QPQ55719.1"/>
    <property type="molecule type" value="Genomic_DNA"/>
</dbReference>
<comment type="catalytic activity">
    <reaction evidence="8">
        <text>2-C-methyl-D-erythritol 4-phosphate + NADP(+) = 1-deoxy-D-xylulose 5-phosphate + NADPH + H(+)</text>
        <dbReference type="Rhea" id="RHEA:13717"/>
        <dbReference type="ChEBI" id="CHEBI:15378"/>
        <dbReference type="ChEBI" id="CHEBI:57783"/>
        <dbReference type="ChEBI" id="CHEBI:57792"/>
        <dbReference type="ChEBI" id="CHEBI:58262"/>
        <dbReference type="ChEBI" id="CHEBI:58349"/>
        <dbReference type="EC" id="1.1.1.267"/>
    </reaction>
    <physiologicalReaction direction="right-to-left" evidence="8">
        <dbReference type="Rhea" id="RHEA:13719"/>
    </physiologicalReaction>
</comment>
<dbReference type="NCBIfam" id="TIGR00243">
    <property type="entry name" value="Dxr"/>
    <property type="match status" value="1"/>
</dbReference>
<dbReference type="InterPro" id="IPR036291">
    <property type="entry name" value="NAD(P)-bd_dom_sf"/>
</dbReference>
<evidence type="ECO:0000259" key="10">
    <source>
        <dbReference type="Pfam" id="PF02670"/>
    </source>
</evidence>
<evidence type="ECO:0000256" key="6">
    <source>
        <dbReference type="ARBA" id="ARBA00023211"/>
    </source>
</evidence>
<dbReference type="GO" id="GO:0030145">
    <property type="term" value="F:manganese ion binding"/>
    <property type="evidence" value="ECO:0007669"/>
    <property type="project" value="TreeGrafter"/>
</dbReference>
<keyword evidence="5 9" id="KW-0560">Oxidoreductase</keyword>
<feature type="binding site" evidence="9">
    <location>
        <position position="150"/>
    </location>
    <ligand>
        <name>Mn(2+)</name>
        <dbReference type="ChEBI" id="CHEBI:29035"/>
    </ligand>
</feature>
<dbReference type="EC" id="1.1.1.267" evidence="9"/>
<dbReference type="GO" id="GO:0030604">
    <property type="term" value="F:1-deoxy-D-xylulose-5-phosphate reductoisomerase activity"/>
    <property type="evidence" value="ECO:0007669"/>
    <property type="project" value="UniProtKB-UniRule"/>
</dbReference>
<dbReference type="PIRSF" id="PIRSF006205">
    <property type="entry name" value="Dxp_reductismrs"/>
    <property type="match status" value="1"/>
</dbReference>
<dbReference type="GO" id="GO:0070402">
    <property type="term" value="F:NADPH binding"/>
    <property type="evidence" value="ECO:0007669"/>
    <property type="project" value="InterPro"/>
</dbReference>
<dbReference type="FunFam" id="3.40.50.720:FF:000045">
    <property type="entry name" value="1-deoxy-D-xylulose 5-phosphate reductoisomerase"/>
    <property type="match status" value="1"/>
</dbReference>
<dbReference type="KEGG" id="sflv:IC614_03765"/>
<accession>A0A7T2LML8</accession>
<evidence type="ECO:0000313" key="13">
    <source>
        <dbReference type="EMBL" id="QPQ55719.1"/>
    </source>
</evidence>
<evidence type="ECO:0000313" key="14">
    <source>
        <dbReference type="Proteomes" id="UP000594873"/>
    </source>
</evidence>
<gene>
    <name evidence="9" type="primary">dxr</name>
    <name evidence="13" type="ORF">IC614_03765</name>
</gene>
<evidence type="ECO:0000256" key="7">
    <source>
        <dbReference type="ARBA" id="ARBA00023229"/>
    </source>
</evidence>
<feature type="binding site" evidence="9">
    <location>
        <position position="149"/>
    </location>
    <ligand>
        <name>1-deoxy-D-xylulose 5-phosphate</name>
        <dbReference type="ChEBI" id="CHEBI:57792"/>
    </ligand>
</feature>
<dbReference type="Gene3D" id="3.40.50.720">
    <property type="entry name" value="NAD(P)-binding Rossmann-like Domain"/>
    <property type="match status" value="1"/>
</dbReference>
<keyword evidence="3 9" id="KW-0479">Metal-binding</keyword>
<dbReference type="SUPFAM" id="SSF55347">
    <property type="entry name" value="Glyceraldehyde-3-phosphate dehydrogenase-like, C-terminal domain"/>
    <property type="match status" value="1"/>
</dbReference>
<feature type="binding site" evidence="9">
    <location>
        <position position="150"/>
    </location>
    <ligand>
        <name>1-deoxy-D-xylulose 5-phosphate</name>
        <dbReference type="ChEBI" id="CHEBI:57792"/>
    </ligand>
</feature>
<evidence type="ECO:0000256" key="1">
    <source>
        <dbReference type="ARBA" id="ARBA00005094"/>
    </source>
</evidence>
<keyword evidence="7 9" id="KW-0414">Isoprene biosynthesis</keyword>
<feature type="binding site" evidence="9">
    <location>
        <position position="219"/>
    </location>
    <ligand>
        <name>1-deoxy-D-xylulose 5-phosphate</name>
        <dbReference type="ChEBI" id="CHEBI:57792"/>
    </ligand>
</feature>
<feature type="binding site" evidence="9">
    <location>
        <position position="124"/>
    </location>
    <ligand>
        <name>NADPH</name>
        <dbReference type="ChEBI" id="CHEBI:57783"/>
    </ligand>
</feature>
<comment type="similarity">
    <text evidence="2 9">Belongs to the DXR family.</text>
</comment>
<dbReference type="SUPFAM" id="SSF51735">
    <property type="entry name" value="NAD(P)-binding Rossmann-fold domains"/>
    <property type="match status" value="1"/>
</dbReference>
<feature type="binding site" evidence="9">
    <location>
        <position position="148"/>
    </location>
    <ligand>
        <name>Mn(2+)</name>
        <dbReference type="ChEBI" id="CHEBI:29035"/>
    </ligand>
</feature>
<dbReference type="Gene3D" id="1.10.1740.10">
    <property type="match status" value="1"/>
</dbReference>